<dbReference type="InterPro" id="IPR013083">
    <property type="entry name" value="Znf_RING/FYVE/PHD"/>
</dbReference>
<dbReference type="PANTHER" id="PTHR13510:SF44">
    <property type="entry name" value="RABENOSYN-5"/>
    <property type="match status" value="1"/>
</dbReference>
<name>A0A6G0XW46_9STRA</name>
<dbReference type="AlphaFoldDB" id="A0A6G0XW46"/>
<dbReference type="SUPFAM" id="SSF57903">
    <property type="entry name" value="FYVE/PHD zinc finger"/>
    <property type="match status" value="1"/>
</dbReference>
<keyword evidence="2 4" id="KW-0863">Zinc-finger</keyword>
<dbReference type="VEuPathDB" id="FungiDB:AeMF1_021772"/>
<dbReference type="Pfam" id="PF01363">
    <property type="entry name" value="FYVE"/>
    <property type="match status" value="1"/>
</dbReference>
<organism evidence="7 8">
    <name type="scientific">Aphanomyces euteiches</name>
    <dbReference type="NCBI Taxonomy" id="100861"/>
    <lineage>
        <taxon>Eukaryota</taxon>
        <taxon>Sar</taxon>
        <taxon>Stramenopiles</taxon>
        <taxon>Oomycota</taxon>
        <taxon>Saprolegniomycetes</taxon>
        <taxon>Saprolegniales</taxon>
        <taxon>Verrucalvaceae</taxon>
        <taxon>Aphanomyces</taxon>
    </lineage>
</organism>
<evidence type="ECO:0000256" key="3">
    <source>
        <dbReference type="ARBA" id="ARBA00022833"/>
    </source>
</evidence>
<gene>
    <name evidence="7" type="ORF">Ae201684_001219</name>
</gene>
<feature type="compositionally biased region" description="Basic and acidic residues" evidence="5">
    <location>
        <begin position="435"/>
        <end position="445"/>
    </location>
</feature>
<proteinExistence type="predicted"/>
<evidence type="ECO:0000313" key="8">
    <source>
        <dbReference type="Proteomes" id="UP000481153"/>
    </source>
</evidence>
<keyword evidence="3" id="KW-0862">Zinc</keyword>
<accession>A0A6G0XW46</accession>
<dbReference type="EMBL" id="VJMJ01000009">
    <property type="protein sequence ID" value="KAF0744764.1"/>
    <property type="molecule type" value="Genomic_DNA"/>
</dbReference>
<evidence type="ECO:0000256" key="1">
    <source>
        <dbReference type="ARBA" id="ARBA00022723"/>
    </source>
</evidence>
<feature type="region of interest" description="Disordered" evidence="5">
    <location>
        <begin position="422"/>
        <end position="451"/>
    </location>
</feature>
<evidence type="ECO:0000313" key="7">
    <source>
        <dbReference type="EMBL" id="KAF0744764.1"/>
    </source>
</evidence>
<reference evidence="7 8" key="1">
    <citation type="submission" date="2019-07" db="EMBL/GenBank/DDBJ databases">
        <title>Genomics analysis of Aphanomyces spp. identifies a new class of oomycete effector associated with host adaptation.</title>
        <authorList>
            <person name="Gaulin E."/>
        </authorList>
    </citation>
    <scope>NUCLEOTIDE SEQUENCE [LARGE SCALE GENOMIC DNA]</scope>
    <source>
        <strain evidence="7 8">ATCC 201684</strain>
    </source>
</reference>
<evidence type="ECO:0000259" key="6">
    <source>
        <dbReference type="PROSITE" id="PS50178"/>
    </source>
</evidence>
<feature type="domain" description="FYVE-type" evidence="6">
    <location>
        <begin position="281"/>
        <end position="347"/>
    </location>
</feature>
<evidence type="ECO:0000256" key="5">
    <source>
        <dbReference type="SAM" id="MobiDB-lite"/>
    </source>
</evidence>
<comment type="caution">
    <text evidence="7">The sequence shown here is derived from an EMBL/GenBank/DDBJ whole genome shotgun (WGS) entry which is preliminary data.</text>
</comment>
<dbReference type="Proteomes" id="UP000481153">
    <property type="component" value="Unassembled WGS sequence"/>
</dbReference>
<protein>
    <recommendedName>
        <fullName evidence="6">FYVE-type domain-containing protein</fullName>
    </recommendedName>
</protein>
<dbReference type="SMART" id="SM00064">
    <property type="entry name" value="FYVE"/>
    <property type="match status" value="1"/>
</dbReference>
<dbReference type="PANTHER" id="PTHR13510">
    <property type="entry name" value="FYVE-FINGER-CONTAINING RAB5 EFFECTOR PROTEIN RABENOSYN-5-RELATED"/>
    <property type="match status" value="1"/>
</dbReference>
<dbReference type="PROSITE" id="PS50178">
    <property type="entry name" value="ZF_FYVE"/>
    <property type="match status" value="1"/>
</dbReference>
<keyword evidence="1" id="KW-0479">Metal-binding</keyword>
<dbReference type="InterPro" id="IPR011011">
    <property type="entry name" value="Znf_FYVE_PHD"/>
</dbReference>
<dbReference type="Gene3D" id="3.30.40.10">
    <property type="entry name" value="Zinc/RING finger domain, C3HC4 (zinc finger)"/>
    <property type="match status" value="1"/>
</dbReference>
<evidence type="ECO:0000256" key="2">
    <source>
        <dbReference type="ARBA" id="ARBA00022771"/>
    </source>
</evidence>
<keyword evidence="8" id="KW-1185">Reference proteome</keyword>
<dbReference type="InterPro" id="IPR000306">
    <property type="entry name" value="Znf_FYVE"/>
</dbReference>
<evidence type="ECO:0000256" key="4">
    <source>
        <dbReference type="PROSITE-ProRule" id="PRU00091"/>
    </source>
</evidence>
<dbReference type="InterPro" id="IPR017455">
    <property type="entry name" value="Znf_FYVE-rel"/>
</dbReference>
<dbReference type="InterPro" id="IPR052727">
    <property type="entry name" value="Rab4/Rab5_effector"/>
</dbReference>
<dbReference type="GO" id="GO:0008270">
    <property type="term" value="F:zinc ion binding"/>
    <property type="evidence" value="ECO:0007669"/>
    <property type="project" value="UniProtKB-KW"/>
</dbReference>
<sequence>MQVNNMNFPRVEFTQEVYEKHLAHMERLSDLALNGRSGWDKATATPAHGWVSMTQKMGWEILSLEKHLAAGVHEYLCLGSMNTTIEALQDAFYVHNTYEFRALCAVLYDDAIVDAGVLNVTHQRTQDDMGQFFGVKYMKLMVHVMNDEDQEQEYIYLEFAGTRRDALGRKTFFVISDPVAIKPGKHSLSSGQRCSCVKLYREAPDGSVEVTVRTKLVPGISSKEPASTPRTVLKNKQHLVFWKSMGVFIPSGLSKDLLCINREAYAPEARRLTTGPFSHSWQHGSKCSVCMKGFGLLRRKHHCRRCGSTVCATCTMSLYCVDRPTKLRTSQPLAVEKFCKSCLAHARFEAMRATRQPPMSIAGDAGMDWEVAHLLSPSRNGKGEYFFMNERFSSSHSSIRVISPRQQPISYPSELSSFSGRNVAAYSGNSDDSEPERVGGHREKNGSGVGSVHRNHVQQYSVQQIQGQQNPVDILEQQLRMFRFRSDEEQFSSQRQPQQRY</sequence>